<name>A0A8S5V0A7_9CAUD</name>
<evidence type="ECO:0000313" key="1">
    <source>
        <dbReference type="EMBL" id="DAG00186.1"/>
    </source>
</evidence>
<sequence length="72" mass="8515">MRLEVIDQGRLEKIMLIDSSAGRDIDGRTYIGGYHFNCGFYEELWFDKSVWNVETLPTRHDVSAYRLTRKED</sequence>
<accession>A0A8S5V0A7</accession>
<reference evidence="1" key="1">
    <citation type="journal article" date="2021" name="Proc. Natl. Acad. Sci. U.S.A.">
        <title>A Catalog of Tens of Thousands of Viruses from Human Metagenomes Reveals Hidden Associations with Chronic Diseases.</title>
        <authorList>
            <person name="Tisza M.J."/>
            <person name="Buck C.B."/>
        </authorList>
    </citation>
    <scope>NUCLEOTIDE SEQUENCE</scope>
    <source>
        <strain evidence="1">CtTPJ4</strain>
    </source>
</reference>
<dbReference type="EMBL" id="BK016177">
    <property type="protein sequence ID" value="DAG00186.1"/>
    <property type="molecule type" value="Genomic_DNA"/>
</dbReference>
<proteinExistence type="predicted"/>
<protein>
    <submittedName>
        <fullName evidence="1">SecA preprotein cross-linking domain</fullName>
    </submittedName>
</protein>
<organism evidence="1">
    <name type="scientific">Siphoviridae sp. ctTPJ4</name>
    <dbReference type="NCBI Taxonomy" id="2825519"/>
    <lineage>
        <taxon>Viruses</taxon>
        <taxon>Duplodnaviria</taxon>
        <taxon>Heunggongvirae</taxon>
        <taxon>Uroviricota</taxon>
        <taxon>Caudoviricetes</taxon>
    </lineage>
</organism>